<dbReference type="RefSeq" id="WP_330931742.1">
    <property type="nucleotide sequence ID" value="NZ_CP119075.1"/>
</dbReference>
<dbReference type="KEGG" id="slom:PXH66_12060"/>
<accession>A0AAF0CMB6</accession>
<dbReference type="Proteomes" id="UP001218638">
    <property type="component" value="Chromosome"/>
</dbReference>
<protein>
    <submittedName>
        <fullName evidence="1">Uncharacterized protein</fullName>
    </submittedName>
</protein>
<dbReference type="AlphaFoldDB" id="A0AAF0CMB6"/>
<gene>
    <name evidence="1" type="ORF">PXH66_12060</name>
</gene>
<sequence>MASAQSALFSPGSNEVSATYSFSSHADLKQAGTTIGDMEIAHDAFEYGVRGKWNGDTTAFGSISWSYDDLNANGCAPSQREQ</sequence>
<name>A0AAF0CMB6_9BACT</name>
<evidence type="ECO:0000313" key="2">
    <source>
        <dbReference type="Proteomes" id="UP001218638"/>
    </source>
</evidence>
<dbReference type="EMBL" id="CP119075">
    <property type="protein sequence ID" value="WED63066.1"/>
    <property type="molecule type" value="Genomic_DNA"/>
</dbReference>
<proteinExistence type="predicted"/>
<organism evidence="1 2">
    <name type="scientific">Synoicihabitans lomoniglobus</name>
    <dbReference type="NCBI Taxonomy" id="2909285"/>
    <lineage>
        <taxon>Bacteria</taxon>
        <taxon>Pseudomonadati</taxon>
        <taxon>Verrucomicrobiota</taxon>
        <taxon>Opitutia</taxon>
        <taxon>Opitutales</taxon>
        <taxon>Opitutaceae</taxon>
        <taxon>Synoicihabitans</taxon>
    </lineage>
</organism>
<reference evidence="1" key="1">
    <citation type="submission" date="2023-03" db="EMBL/GenBank/DDBJ databases">
        <title>Lomoglobus Profundus gen. nov., sp. nov., a novel member of the phylum Verrucomicrobia, isolated from deep-marine sediment of South China Sea.</title>
        <authorList>
            <person name="Ahmad T."/>
            <person name="Ishaq S.E."/>
            <person name="Wang F."/>
        </authorList>
    </citation>
    <scope>NUCLEOTIDE SEQUENCE</scope>
    <source>
        <strain evidence="1">LMO-M01</strain>
    </source>
</reference>
<keyword evidence="2" id="KW-1185">Reference proteome</keyword>
<evidence type="ECO:0000313" key="1">
    <source>
        <dbReference type="EMBL" id="WED63066.1"/>
    </source>
</evidence>